<comment type="similarity">
    <text evidence="3">Belongs to the class-III pyridoxal-phosphate-dependent aminotransferase family.</text>
</comment>
<dbReference type="GeneID" id="36286375"/>
<dbReference type="InterPro" id="IPR005814">
    <property type="entry name" value="Aminotrans_3"/>
</dbReference>
<dbReference type="InterPro" id="IPR015421">
    <property type="entry name" value="PyrdxlP-dep_Trfase_major"/>
</dbReference>
<dbReference type="Proteomes" id="UP000077154">
    <property type="component" value="Unassembled WGS sequence"/>
</dbReference>
<dbReference type="VEuPathDB" id="FungiDB:GMDG_04379"/>
<organism evidence="4">
    <name type="scientific">Pseudogymnoascus destructans</name>
    <dbReference type="NCBI Taxonomy" id="655981"/>
    <lineage>
        <taxon>Eukaryota</taxon>
        <taxon>Fungi</taxon>
        <taxon>Dikarya</taxon>
        <taxon>Ascomycota</taxon>
        <taxon>Pezizomycotina</taxon>
        <taxon>Leotiomycetes</taxon>
        <taxon>Thelebolales</taxon>
        <taxon>Thelebolaceae</taxon>
        <taxon>Pseudogymnoascus</taxon>
    </lineage>
</organism>
<dbReference type="PANTHER" id="PTHR43713">
    <property type="entry name" value="GLUTAMATE-1-SEMIALDEHYDE 2,1-AMINOMUTASE"/>
    <property type="match status" value="1"/>
</dbReference>
<dbReference type="EMBL" id="KV441391">
    <property type="protein sequence ID" value="OAF60573.1"/>
    <property type="molecule type" value="Genomic_DNA"/>
</dbReference>
<dbReference type="Gene3D" id="3.40.640.10">
    <property type="entry name" value="Type I PLP-dependent aspartate aminotransferase-like (Major domain)"/>
    <property type="match status" value="1"/>
</dbReference>
<dbReference type="OrthoDB" id="425114at2759"/>
<evidence type="ECO:0008006" key="5">
    <source>
        <dbReference type="Google" id="ProtNLM"/>
    </source>
</evidence>
<dbReference type="SUPFAM" id="SSF53383">
    <property type="entry name" value="PLP-dependent transferases"/>
    <property type="match status" value="1"/>
</dbReference>
<reference evidence="4" key="1">
    <citation type="submission" date="2016-03" db="EMBL/GenBank/DDBJ databases">
        <title>Updated assembly of Pseudogymnoascus destructans, the fungus causing white-nose syndrome of bats.</title>
        <authorList>
            <person name="Palmer J.M."/>
            <person name="Drees K.P."/>
            <person name="Foster J.T."/>
            <person name="Lindner D.L."/>
        </authorList>
    </citation>
    <scope>NUCLEOTIDE SEQUENCE [LARGE SCALE GENOMIC DNA]</scope>
    <source>
        <strain evidence="4">20631-21</strain>
    </source>
</reference>
<accession>A0A177AH72</accession>
<protein>
    <recommendedName>
        <fullName evidence="5">Glutamate-1-semialdehyde 2,1-aminomutase</fullName>
    </recommendedName>
</protein>
<dbReference type="InterPro" id="IPR015424">
    <property type="entry name" value="PyrdxlP-dep_Trfase"/>
</dbReference>
<dbReference type="PANTHER" id="PTHR43713:SF3">
    <property type="entry name" value="GLUTAMATE-1-SEMIALDEHYDE 2,1-AMINOMUTASE 1, CHLOROPLASTIC-RELATED"/>
    <property type="match status" value="1"/>
</dbReference>
<comment type="cofactor">
    <cofactor evidence="1">
        <name>pyridoxal 5'-phosphate</name>
        <dbReference type="ChEBI" id="CHEBI:597326"/>
    </cofactor>
</comment>
<dbReference type="GO" id="GO:0030170">
    <property type="term" value="F:pyridoxal phosphate binding"/>
    <property type="evidence" value="ECO:0007669"/>
    <property type="project" value="InterPro"/>
</dbReference>
<dbReference type="AlphaFoldDB" id="A0A177AH72"/>
<dbReference type="GO" id="GO:0008483">
    <property type="term" value="F:transaminase activity"/>
    <property type="evidence" value="ECO:0007669"/>
    <property type="project" value="InterPro"/>
</dbReference>
<dbReference type="eggNOG" id="KOG1401">
    <property type="taxonomic scope" value="Eukaryota"/>
</dbReference>
<name>A0A177AH72_9PEZI</name>
<dbReference type="InterPro" id="IPR015422">
    <property type="entry name" value="PyrdxlP-dep_Trfase_small"/>
</dbReference>
<dbReference type="Pfam" id="PF00202">
    <property type="entry name" value="Aminotran_3"/>
    <property type="match status" value="2"/>
</dbReference>
<evidence type="ECO:0000313" key="4">
    <source>
        <dbReference type="EMBL" id="OAF60573.1"/>
    </source>
</evidence>
<dbReference type="RefSeq" id="XP_024325854.1">
    <property type="nucleotide sequence ID" value="XM_024466946.1"/>
</dbReference>
<proteinExistence type="inferred from homology"/>
<sequence length="436" mass="46749">MASADSDVHAALQDAVASFVAANPASRRVFNRASDHLPAGNTRSTLFSPPFPVAITISSGCSIRSTDGDVYLDMVGEYTAGIYGHSHPDILEALEGGLLNGVNFGATSALEGELAARIKKRFQAGAGLEMVRFTNSGTEANIIATTTARVWTGRNRILIFAGEYVVADYNSIESVDEELSRVPADSLAAILVEPMQGAGGCLPASIKFLEHLRARATELKALLIFDEVMTSRLHHAGGLAGKYGIRPDLMTMGKYLGGGMSFGIFGGRREIMELFNPKSGGVATTADGTQKPMSSMHSGTFNNNITMHAGIAGTKVLTEAVLTQLNEVGDYLRQAVLSILVGKGLVCAATEADMRDVATVPRGRIWISGVGSINALHFGANDELVDLRDLFYFHMIKNHIYVTRRGFVALTIVHTKDDIDRYVKCVASFVERWGCA</sequence>
<evidence type="ECO:0000256" key="2">
    <source>
        <dbReference type="ARBA" id="ARBA00022898"/>
    </source>
</evidence>
<dbReference type="Gene3D" id="3.90.1150.10">
    <property type="entry name" value="Aspartate Aminotransferase, domain 1"/>
    <property type="match status" value="1"/>
</dbReference>
<evidence type="ECO:0000256" key="3">
    <source>
        <dbReference type="RuleBase" id="RU003560"/>
    </source>
</evidence>
<keyword evidence="2 3" id="KW-0663">Pyridoxal phosphate</keyword>
<gene>
    <name evidence="4" type="ORF">VC83_03298</name>
</gene>
<evidence type="ECO:0000256" key="1">
    <source>
        <dbReference type="ARBA" id="ARBA00001933"/>
    </source>
</evidence>